<keyword evidence="1" id="KW-0804">Transcription</keyword>
<dbReference type="GO" id="GO:0006071">
    <property type="term" value="P:glycerol metabolic process"/>
    <property type="evidence" value="ECO:0007669"/>
    <property type="project" value="UniProtKB-UniRule"/>
</dbReference>
<dbReference type="PANTHER" id="PTHR35787">
    <property type="entry name" value="GLYCEROL UPTAKE OPERON ANTITERMINATOR REGULATORY PROTEIN"/>
    <property type="match status" value="1"/>
</dbReference>
<dbReference type="Gene3D" id="3.20.20.70">
    <property type="entry name" value="Aldolase class I"/>
    <property type="match status" value="1"/>
</dbReference>
<protein>
    <recommendedName>
        <fullName evidence="1">Glycerol uptake operon antiterminator regulatory protein</fullName>
    </recommendedName>
</protein>
<evidence type="ECO:0000313" key="3">
    <source>
        <dbReference type="Proteomes" id="UP000448867"/>
    </source>
</evidence>
<dbReference type="Proteomes" id="UP000448867">
    <property type="component" value="Unassembled WGS sequence"/>
</dbReference>
<dbReference type="PANTHER" id="PTHR35787:SF1">
    <property type="entry name" value="GLYCEROL UPTAKE OPERON ANTITERMINATOR REGULATORY PROTEIN"/>
    <property type="match status" value="1"/>
</dbReference>
<dbReference type="GO" id="GO:0045893">
    <property type="term" value="P:positive regulation of DNA-templated transcription"/>
    <property type="evidence" value="ECO:0007669"/>
    <property type="project" value="TreeGrafter"/>
</dbReference>
<reference evidence="2 3" key="1">
    <citation type="submission" date="2019-11" db="EMBL/GenBank/DDBJ databases">
        <title>Bacillus lacus genome.</title>
        <authorList>
            <person name="Allen C.J."/>
            <person name="Newman J.D."/>
        </authorList>
    </citation>
    <scope>NUCLEOTIDE SEQUENCE [LARGE SCALE GENOMIC DNA]</scope>
    <source>
        <strain evidence="2 3">KCTC 33946</strain>
    </source>
</reference>
<gene>
    <name evidence="2" type="ORF">GJU40_05150</name>
</gene>
<dbReference type="SUPFAM" id="SSF110391">
    <property type="entry name" value="GlpP-like"/>
    <property type="match status" value="1"/>
</dbReference>
<evidence type="ECO:0000313" key="2">
    <source>
        <dbReference type="EMBL" id="MRX71562.1"/>
    </source>
</evidence>
<accession>A0A7X2IY17</accession>
<keyword evidence="1" id="KW-0319">Glycerol metabolism</keyword>
<evidence type="ECO:0000256" key="1">
    <source>
        <dbReference type="PIRNR" id="PIRNR016897"/>
    </source>
</evidence>
<dbReference type="EMBL" id="WKKI01000005">
    <property type="protein sequence ID" value="MRX71562.1"/>
    <property type="molecule type" value="Genomic_DNA"/>
</dbReference>
<organism evidence="2 3">
    <name type="scientific">Metabacillus lacus</name>
    <dbReference type="NCBI Taxonomy" id="1983721"/>
    <lineage>
        <taxon>Bacteria</taxon>
        <taxon>Bacillati</taxon>
        <taxon>Bacillota</taxon>
        <taxon>Bacilli</taxon>
        <taxon>Bacillales</taxon>
        <taxon>Bacillaceae</taxon>
        <taxon>Metabacillus</taxon>
    </lineage>
</organism>
<dbReference type="InterPro" id="IPR006699">
    <property type="entry name" value="GlpP"/>
</dbReference>
<dbReference type="Pfam" id="PF04309">
    <property type="entry name" value="G3P_antiterm"/>
    <property type="match status" value="1"/>
</dbReference>
<dbReference type="GO" id="GO:0001072">
    <property type="term" value="F:transcription antitermination factor activity, RNA binding"/>
    <property type="evidence" value="ECO:0007669"/>
    <property type="project" value="TreeGrafter"/>
</dbReference>
<dbReference type="PIRSF" id="PIRSF016897">
    <property type="entry name" value="GlpP"/>
    <property type="match status" value="1"/>
</dbReference>
<comment type="caution">
    <text evidence="2">The sequence shown here is derived from an EMBL/GenBank/DDBJ whole genome shotgun (WGS) entry which is preliminary data.</text>
</comment>
<proteinExistence type="predicted"/>
<sequence>MLSFHQQKILPAIRNMKQFDHFLRSSYTYGVLLETQLAQLRSLVREAGKHEKKLLIHVDLIQGLKHDEYAAEYLCQEIRPAGLISTRSNVIIKAKKKKLYAIQRMFLLDNSAFEKSLELIERHKPDYIEVLPGIAPGLVKLVKERTNIPVFAGGFITTATEVKQALEAGAAAVTTSDTKLWKEFEQPDATGSG</sequence>
<keyword evidence="1" id="KW-0805">Transcription regulation</keyword>
<dbReference type="InterPro" id="IPR013785">
    <property type="entry name" value="Aldolase_TIM"/>
</dbReference>
<dbReference type="GO" id="GO:0003723">
    <property type="term" value="F:RNA binding"/>
    <property type="evidence" value="ECO:0007669"/>
    <property type="project" value="UniProtKB-KW"/>
</dbReference>
<keyword evidence="1" id="KW-0694">RNA-binding</keyword>
<comment type="function">
    <text evidence="1">Regulates expression of the glpD operon. In the presence of glycerol 3-phosphate (G3P) causes antitermination of transcription of glpD at the inverted repeat of the leader region to enhance its transcription. Binds and stabilizes glpD leader mRNA.</text>
</comment>
<dbReference type="AlphaFoldDB" id="A0A7X2IY17"/>
<name>A0A7X2IY17_9BACI</name>
<keyword evidence="3" id="KW-1185">Reference proteome</keyword>